<proteinExistence type="predicted"/>
<name>A0ACC2ZPY8_9PEZI</name>
<sequence length="115" mass="12970">MCREIKVTYTGCGHSSAIFIRCKINADTGTCEEGINKQETKMENVCVVQTKCPDKENTDDCYMKMYSKMIKEKGRCGSCEEDAQRSEDEAEEQDKLLMDLLIGSIISPGSHRTEE</sequence>
<keyword evidence="2" id="KW-1185">Reference proteome</keyword>
<reference evidence="1" key="1">
    <citation type="submission" date="2022-10" db="EMBL/GenBank/DDBJ databases">
        <title>Culturing micro-colonial fungi from biological soil crusts in the Mojave desert and describing Neophaeococcomyces mojavensis, and introducing the new genera and species Taxawa tesnikishii.</title>
        <authorList>
            <person name="Kurbessoian T."/>
            <person name="Stajich J.E."/>
        </authorList>
    </citation>
    <scope>NUCLEOTIDE SEQUENCE</scope>
    <source>
        <strain evidence="1">JES_115</strain>
    </source>
</reference>
<dbReference type="EMBL" id="JAPDRP010000001">
    <property type="protein sequence ID" value="KAJ9649686.1"/>
    <property type="molecule type" value="Genomic_DNA"/>
</dbReference>
<gene>
    <name evidence="1" type="ORF">H2199_000465</name>
</gene>
<dbReference type="Proteomes" id="UP001172680">
    <property type="component" value="Unassembled WGS sequence"/>
</dbReference>
<evidence type="ECO:0000313" key="1">
    <source>
        <dbReference type="EMBL" id="KAJ9649686.1"/>
    </source>
</evidence>
<accession>A0ACC2ZPY8</accession>
<evidence type="ECO:0000313" key="2">
    <source>
        <dbReference type="Proteomes" id="UP001172680"/>
    </source>
</evidence>
<protein>
    <submittedName>
        <fullName evidence="1">Uncharacterized protein</fullName>
    </submittedName>
</protein>
<comment type="caution">
    <text evidence="1">The sequence shown here is derived from an EMBL/GenBank/DDBJ whole genome shotgun (WGS) entry which is preliminary data.</text>
</comment>
<organism evidence="1 2">
    <name type="scientific">Coniosporium tulheliwenetii</name>
    <dbReference type="NCBI Taxonomy" id="3383036"/>
    <lineage>
        <taxon>Eukaryota</taxon>
        <taxon>Fungi</taxon>
        <taxon>Dikarya</taxon>
        <taxon>Ascomycota</taxon>
        <taxon>Pezizomycotina</taxon>
        <taxon>Dothideomycetes</taxon>
        <taxon>Dothideomycetes incertae sedis</taxon>
        <taxon>Coniosporium</taxon>
    </lineage>
</organism>